<reference evidence="3" key="1">
    <citation type="journal article" date="2021" name="Syst. Appl. Microbiol.">
        <title>Roseomonas hellenica sp. nov., isolated from roots of wild-growing Alkanna tinctoria.</title>
        <authorList>
            <person name="Rat A."/>
            <person name="Naranjo H.D."/>
            <person name="Lebbe L."/>
            <person name="Cnockaert M."/>
            <person name="Krigas N."/>
            <person name="Grigoriadou K."/>
            <person name="Maloupa E."/>
            <person name="Willems A."/>
        </authorList>
    </citation>
    <scope>NUCLEOTIDE SEQUENCE [LARGE SCALE GENOMIC DNA]</scope>
    <source>
        <strain evidence="3">LMG 31159</strain>
    </source>
</reference>
<dbReference type="Proteomes" id="UP000698752">
    <property type="component" value="Unassembled WGS sequence"/>
</dbReference>
<organism evidence="2 3">
    <name type="scientific">Neoroseomonas terrae</name>
    <dbReference type="NCBI Taxonomy" id="424799"/>
    <lineage>
        <taxon>Bacteria</taxon>
        <taxon>Pseudomonadati</taxon>
        <taxon>Pseudomonadota</taxon>
        <taxon>Alphaproteobacteria</taxon>
        <taxon>Acetobacterales</taxon>
        <taxon>Acetobacteraceae</taxon>
        <taxon>Neoroseomonas</taxon>
    </lineage>
</organism>
<feature type="transmembrane region" description="Helical" evidence="1">
    <location>
        <begin position="12"/>
        <end position="33"/>
    </location>
</feature>
<evidence type="ECO:0000313" key="3">
    <source>
        <dbReference type="Proteomes" id="UP000698752"/>
    </source>
</evidence>
<evidence type="ECO:0000313" key="2">
    <source>
        <dbReference type="EMBL" id="MBR0650451.1"/>
    </source>
</evidence>
<comment type="caution">
    <text evidence="2">The sequence shown here is derived from an EMBL/GenBank/DDBJ whole genome shotgun (WGS) entry which is preliminary data.</text>
</comment>
<accession>A0ABS5EHF3</accession>
<keyword evidence="3" id="KW-1185">Reference proteome</keyword>
<dbReference type="EMBL" id="JAAEDI010000012">
    <property type="protein sequence ID" value="MBR0650451.1"/>
    <property type="molecule type" value="Genomic_DNA"/>
</dbReference>
<protein>
    <submittedName>
        <fullName evidence="2">Uncharacterized protein</fullName>
    </submittedName>
</protein>
<dbReference type="RefSeq" id="WP_211869120.1">
    <property type="nucleotide sequence ID" value="NZ_JAAEDI010000012.1"/>
</dbReference>
<keyword evidence="1" id="KW-1133">Transmembrane helix</keyword>
<keyword evidence="1" id="KW-0472">Membrane</keyword>
<gene>
    <name evidence="2" type="ORF">GXW78_12315</name>
</gene>
<name>A0ABS5EHF3_9PROT</name>
<keyword evidence="1" id="KW-0812">Transmembrane</keyword>
<evidence type="ECO:0000256" key="1">
    <source>
        <dbReference type="SAM" id="Phobius"/>
    </source>
</evidence>
<sequence length="79" mass="7810">MMRLLVAGVLRGMIREALLVGVVLGGMVGLLGVDGLGVVRFGRHASTGETATARDAPAGDGQFLAGGAAASPGHVSRPS</sequence>
<proteinExistence type="predicted"/>